<proteinExistence type="predicted"/>
<keyword evidence="1" id="KW-0472">Membrane</keyword>
<evidence type="ECO:0000313" key="3">
    <source>
        <dbReference type="Proteomes" id="UP000321533"/>
    </source>
</evidence>
<dbReference type="Pfam" id="PF14539">
    <property type="entry name" value="DUF4442"/>
    <property type="match status" value="1"/>
</dbReference>
<feature type="transmembrane region" description="Helical" evidence="1">
    <location>
        <begin position="40"/>
        <end position="62"/>
    </location>
</feature>
<dbReference type="AlphaFoldDB" id="A0A5B8VA91"/>
<dbReference type="RefSeq" id="WP_147190111.1">
    <property type="nucleotide sequence ID" value="NZ_CP042435.1"/>
</dbReference>
<dbReference type="EMBL" id="CP042435">
    <property type="protein sequence ID" value="QEC68272.1"/>
    <property type="molecule type" value="Genomic_DNA"/>
</dbReference>
<dbReference type="Proteomes" id="UP000321533">
    <property type="component" value="Chromosome"/>
</dbReference>
<name>A0A5B8VA91_9BACT</name>
<accession>A0A5B8VA91</accession>
<dbReference type="KEGG" id="pgin:FRZ67_13545"/>
<keyword evidence="1" id="KW-0812">Transmembrane</keyword>
<dbReference type="SUPFAM" id="SSF54637">
    <property type="entry name" value="Thioesterase/thiol ester dehydrase-isomerase"/>
    <property type="match status" value="1"/>
</dbReference>
<organism evidence="2 3">
    <name type="scientific">Panacibacter ginsenosidivorans</name>
    <dbReference type="NCBI Taxonomy" id="1813871"/>
    <lineage>
        <taxon>Bacteria</taxon>
        <taxon>Pseudomonadati</taxon>
        <taxon>Bacteroidota</taxon>
        <taxon>Chitinophagia</taxon>
        <taxon>Chitinophagales</taxon>
        <taxon>Chitinophagaceae</taxon>
        <taxon>Panacibacter</taxon>
    </lineage>
</organism>
<sequence>MLNKLPAAFFAGLRIEFFNETKAAVAVKQKWFNKNPFGSVYFAVLTMAAEMSTGVLCMANIYKRNPAVSMLVIKTEAVFYKKATGKILFTCLNGTAITALIDDAIATGEGRTIACQSTGRNEAGEIVAEIYCTWSFKVKTIKQ</sequence>
<keyword evidence="3" id="KW-1185">Reference proteome</keyword>
<dbReference type="InterPro" id="IPR029069">
    <property type="entry name" value="HotDog_dom_sf"/>
</dbReference>
<dbReference type="InterPro" id="IPR027961">
    <property type="entry name" value="DUF4442"/>
</dbReference>
<protein>
    <submittedName>
        <fullName evidence="2">DUF4442 domain-containing protein</fullName>
    </submittedName>
</protein>
<keyword evidence="1" id="KW-1133">Transmembrane helix</keyword>
<dbReference type="Gene3D" id="3.10.129.10">
    <property type="entry name" value="Hotdog Thioesterase"/>
    <property type="match status" value="1"/>
</dbReference>
<evidence type="ECO:0000313" key="2">
    <source>
        <dbReference type="EMBL" id="QEC68272.1"/>
    </source>
</evidence>
<dbReference type="OrthoDB" id="9153186at2"/>
<reference evidence="2 3" key="1">
    <citation type="journal article" date="2016" name="Int. J. Syst. Evol. Microbiol.">
        <title>Panacibacter ginsenosidivorans gen. nov., sp. nov., with ginsenoside converting activity isolated from soil of a ginseng field.</title>
        <authorList>
            <person name="Siddiqi M.Z."/>
            <person name="Muhammad Shafi S."/>
            <person name="Choi K.D."/>
            <person name="Im W.T."/>
        </authorList>
    </citation>
    <scope>NUCLEOTIDE SEQUENCE [LARGE SCALE GENOMIC DNA]</scope>
    <source>
        <strain evidence="2 3">Gsoil1550</strain>
    </source>
</reference>
<evidence type="ECO:0000256" key="1">
    <source>
        <dbReference type="SAM" id="Phobius"/>
    </source>
</evidence>
<gene>
    <name evidence="2" type="ORF">FRZ67_13545</name>
</gene>